<dbReference type="AlphaFoldDB" id="A0A812P939"/>
<dbReference type="GO" id="GO:0003677">
    <property type="term" value="F:DNA binding"/>
    <property type="evidence" value="ECO:0007669"/>
    <property type="project" value="InterPro"/>
</dbReference>
<dbReference type="Gene3D" id="1.10.443.10">
    <property type="entry name" value="Intergrase catalytic core"/>
    <property type="match status" value="1"/>
</dbReference>
<organism evidence="4 5">
    <name type="scientific">Symbiodinium natans</name>
    <dbReference type="NCBI Taxonomy" id="878477"/>
    <lineage>
        <taxon>Eukaryota</taxon>
        <taxon>Sar</taxon>
        <taxon>Alveolata</taxon>
        <taxon>Dinophyceae</taxon>
        <taxon>Suessiales</taxon>
        <taxon>Symbiodiniaceae</taxon>
        <taxon>Symbiodinium</taxon>
    </lineage>
</organism>
<sequence length="249" mass="28347">MPRRPAREIPRRLVGKQTVKRKGKADPLLGDSWQEWLGIIKDHGPMWLYAATIISHACCLRITETLMLTAESFDWYRNVVVVPPLKGQEETEKVMPSRAVTLFNDWWRNGGLRVSRMKKQGNRGIVPVEETWTWPAQGYLFPATRKDSKLKRRTKDSVAKQIAKLRKNITNATIKKEKVRSHSARHRSINDMKAAGIDREVGKQYARIRDDGVWAGYGRLSAFQAGTAMHNNHALQMAWVNAIPGPGNL</sequence>
<accession>A0A812P939</accession>
<dbReference type="InterPro" id="IPR013762">
    <property type="entry name" value="Integrase-like_cat_sf"/>
</dbReference>
<dbReference type="Pfam" id="PF00589">
    <property type="entry name" value="Phage_integrase"/>
    <property type="match status" value="1"/>
</dbReference>
<evidence type="ECO:0000259" key="2">
    <source>
        <dbReference type="Pfam" id="PF00589"/>
    </source>
</evidence>
<comment type="caution">
    <text evidence="4">The sequence shown here is derived from an EMBL/GenBank/DDBJ whole genome shotgun (WGS) entry which is preliminary data.</text>
</comment>
<evidence type="ECO:0000313" key="4">
    <source>
        <dbReference type="EMBL" id="CAE7345046.1"/>
    </source>
</evidence>
<feature type="domain" description="Tyr recombinase" evidence="2">
    <location>
        <begin position="42"/>
        <end position="200"/>
    </location>
</feature>
<dbReference type="EMBL" id="CAJNDS010002134">
    <property type="protein sequence ID" value="CAE7345046.1"/>
    <property type="molecule type" value="Genomic_DNA"/>
</dbReference>
<reference evidence="4" key="1">
    <citation type="submission" date="2021-02" db="EMBL/GenBank/DDBJ databases">
        <authorList>
            <person name="Dougan E. K."/>
            <person name="Rhodes N."/>
            <person name="Thang M."/>
            <person name="Chan C."/>
        </authorList>
    </citation>
    <scope>NUCLEOTIDE SEQUENCE</scope>
</reference>
<evidence type="ECO:0000313" key="3">
    <source>
        <dbReference type="EMBL" id="CAE7269368.1"/>
    </source>
</evidence>
<name>A0A812P939_9DINO</name>
<dbReference type="Proteomes" id="UP000604046">
    <property type="component" value="Unassembled WGS sequence"/>
</dbReference>
<keyword evidence="1" id="KW-0233">DNA recombination</keyword>
<evidence type="ECO:0000256" key="1">
    <source>
        <dbReference type="ARBA" id="ARBA00023172"/>
    </source>
</evidence>
<dbReference type="InterPro" id="IPR002104">
    <property type="entry name" value="Integrase_catalytic"/>
</dbReference>
<dbReference type="EMBL" id="CAJNDS010001646">
    <property type="protein sequence ID" value="CAE7269368.1"/>
    <property type="molecule type" value="Genomic_DNA"/>
</dbReference>
<dbReference type="InterPro" id="IPR011010">
    <property type="entry name" value="DNA_brk_join_enz"/>
</dbReference>
<dbReference type="SUPFAM" id="SSF56349">
    <property type="entry name" value="DNA breaking-rejoining enzymes"/>
    <property type="match status" value="1"/>
</dbReference>
<proteinExistence type="predicted"/>
<gene>
    <name evidence="3" type="ORF">SNAT2548_LOCUS14289</name>
    <name evidence="4" type="ORF">SNAT2548_LOCUS18081</name>
</gene>
<keyword evidence="5" id="KW-1185">Reference proteome</keyword>
<evidence type="ECO:0000313" key="5">
    <source>
        <dbReference type="Proteomes" id="UP000604046"/>
    </source>
</evidence>
<protein>
    <recommendedName>
        <fullName evidence="2">Tyr recombinase domain-containing protein</fullName>
    </recommendedName>
</protein>
<dbReference type="GO" id="GO:0015074">
    <property type="term" value="P:DNA integration"/>
    <property type="evidence" value="ECO:0007669"/>
    <property type="project" value="InterPro"/>
</dbReference>
<dbReference type="GO" id="GO:0006310">
    <property type="term" value="P:DNA recombination"/>
    <property type="evidence" value="ECO:0007669"/>
    <property type="project" value="UniProtKB-KW"/>
</dbReference>